<keyword evidence="11" id="KW-1185">Reference proteome</keyword>
<dbReference type="RefSeq" id="WP_337917918.1">
    <property type="nucleotide sequence ID" value="NZ_BAABJL010000040.1"/>
</dbReference>
<dbReference type="InterPro" id="IPR018087">
    <property type="entry name" value="Glyco_hydro_5_CS"/>
</dbReference>
<dbReference type="GO" id="GO:0030245">
    <property type="term" value="P:cellulose catabolic process"/>
    <property type="evidence" value="ECO:0007669"/>
    <property type="project" value="UniProtKB-KW"/>
</dbReference>
<dbReference type="Proteomes" id="UP000638648">
    <property type="component" value="Unassembled WGS sequence"/>
</dbReference>
<name>A0A927N2S0_9ACTN</name>
<dbReference type="PANTHER" id="PTHR35923">
    <property type="entry name" value="MAJOR EXTRACELLULAR ENDOGLUCANASE"/>
    <property type="match status" value="1"/>
</dbReference>
<evidence type="ECO:0000256" key="5">
    <source>
        <dbReference type="ARBA" id="ARBA00023277"/>
    </source>
</evidence>
<evidence type="ECO:0000256" key="1">
    <source>
        <dbReference type="ARBA" id="ARBA00000966"/>
    </source>
</evidence>
<comment type="caution">
    <text evidence="10">The sequence shown here is derived from an EMBL/GenBank/DDBJ whole genome shotgun (WGS) entry which is preliminary data.</text>
</comment>
<keyword evidence="6 8" id="KW-0326">Glycosidase</keyword>
<comment type="catalytic activity">
    <reaction evidence="1">
        <text>Endohydrolysis of (1-&gt;4)-beta-D-glucosidic linkages in cellulose, lichenin and cereal beta-D-glucans.</text>
        <dbReference type="EC" id="3.2.1.4"/>
    </reaction>
</comment>
<evidence type="ECO:0000256" key="7">
    <source>
        <dbReference type="ARBA" id="ARBA00023326"/>
    </source>
</evidence>
<sequence>MIACLAIGLVAAFLPGGGNPAGKGISADVGSAAGDAVKTNDKLIQPPLHTSGSDLIDSAGKKVNLTGVNWFGFETNTYAPHGLWARNWKSMLDQIKSTGFNTIRLPYSNQLFDQASKPNGINYHLNPDLKGLTSMQLMDKIVRGATDRGIMVLLDRHRPDSQAQSELWYTSTVSEQRWIDDWTMLAKHFKDDPLVIGGDLHNEPRGKATWGSGDKSTDWRLAAERAGDAILKENPNWLVVVEGIESYKNDYYWWGGNLMGAHDNPVRLSVSDKLVYSPHDYGPGVYQQSWFQAPNYPNNLESVWNKHWAYLKHDNTAPLLLGEFGGKSVSPSTVEGKWQHATVAFAKKNSLNYTYWSWNANSGDTGGVLNNDWKTVNKAKVAMLKQYQAPFAEPTKKSGASDESKADKS</sequence>
<evidence type="ECO:0000313" key="11">
    <source>
        <dbReference type="Proteomes" id="UP000638648"/>
    </source>
</evidence>
<dbReference type="InterPro" id="IPR001547">
    <property type="entry name" value="Glyco_hydro_5"/>
</dbReference>
<dbReference type="Gene3D" id="3.20.20.80">
    <property type="entry name" value="Glycosidases"/>
    <property type="match status" value="1"/>
</dbReference>
<evidence type="ECO:0000313" key="10">
    <source>
        <dbReference type="EMBL" id="MBE1607872.1"/>
    </source>
</evidence>
<comment type="similarity">
    <text evidence="8">Belongs to the glycosyl hydrolase 5 (cellulase A) family.</text>
</comment>
<dbReference type="PROSITE" id="PS00659">
    <property type="entry name" value="GLYCOSYL_HYDROL_F5"/>
    <property type="match status" value="1"/>
</dbReference>
<evidence type="ECO:0000256" key="3">
    <source>
        <dbReference type="ARBA" id="ARBA00022801"/>
    </source>
</evidence>
<reference evidence="10" key="1">
    <citation type="submission" date="2020-10" db="EMBL/GenBank/DDBJ databases">
        <title>Sequencing the genomes of 1000 actinobacteria strains.</title>
        <authorList>
            <person name="Klenk H.-P."/>
        </authorList>
    </citation>
    <scope>NUCLEOTIDE SEQUENCE</scope>
    <source>
        <strain evidence="10">DSM 45354</strain>
    </source>
</reference>
<keyword evidence="5" id="KW-0119">Carbohydrate metabolism</keyword>
<organism evidence="10 11">
    <name type="scientific">Actinopolymorpha pittospori</name>
    <dbReference type="NCBI Taxonomy" id="648752"/>
    <lineage>
        <taxon>Bacteria</taxon>
        <taxon>Bacillati</taxon>
        <taxon>Actinomycetota</taxon>
        <taxon>Actinomycetes</taxon>
        <taxon>Propionibacteriales</taxon>
        <taxon>Actinopolymorphaceae</taxon>
        <taxon>Actinopolymorpha</taxon>
    </lineage>
</organism>
<dbReference type="AlphaFoldDB" id="A0A927N2S0"/>
<evidence type="ECO:0000259" key="9">
    <source>
        <dbReference type="Pfam" id="PF00150"/>
    </source>
</evidence>
<keyword evidence="7" id="KW-0624">Polysaccharide degradation</keyword>
<dbReference type="PANTHER" id="PTHR35923:SF2">
    <property type="entry name" value="ENDOGLUCANASE"/>
    <property type="match status" value="1"/>
</dbReference>
<keyword evidence="4" id="KW-0136">Cellulose degradation</keyword>
<protein>
    <recommendedName>
        <fullName evidence="2">cellulase</fullName>
        <ecNumber evidence="2">3.2.1.4</ecNumber>
    </recommendedName>
</protein>
<accession>A0A927N2S0</accession>
<dbReference type="GO" id="GO:0008810">
    <property type="term" value="F:cellulase activity"/>
    <property type="evidence" value="ECO:0007669"/>
    <property type="project" value="UniProtKB-EC"/>
</dbReference>
<evidence type="ECO:0000256" key="4">
    <source>
        <dbReference type="ARBA" id="ARBA00023001"/>
    </source>
</evidence>
<dbReference type="InterPro" id="IPR017853">
    <property type="entry name" value="GH"/>
</dbReference>
<feature type="domain" description="Glycoside hydrolase family 5" evidence="9">
    <location>
        <begin position="59"/>
        <end position="362"/>
    </location>
</feature>
<dbReference type="SUPFAM" id="SSF51445">
    <property type="entry name" value="(Trans)glycosidases"/>
    <property type="match status" value="1"/>
</dbReference>
<dbReference type="EMBL" id="JADBEM010000001">
    <property type="protein sequence ID" value="MBE1607872.1"/>
    <property type="molecule type" value="Genomic_DNA"/>
</dbReference>
<gene>
    <name evidence="10" type="ORF">HEB94_004720</name>
</gene>
<proteinExistence type="inferred from homology"/>
<evidence type="ECO:0000256" key="2">
    <source>
        <dbReference type="ARBA" id="ARBA00012601"/>
    </source>
</evidence>
<keyword evidence="3 8" id="KW-0378">Hydrolase</keyword>
<evidence type="ECO:0000256" key="8">
    <source>
        <dbReference type="RuleBase" id="RU361153"/>
    </source>
</evidence>
<dbReference type="EC" id="3.2.1.4" evidence="2"/>
<evidence type="ECO:0000256" key="6">
    <source>
        <dbReference type="ARBA" id="ARBA00023295"/>
    </source>
</evidence>
<dbReference type="Pfam" id="PF00150">
    <property type="entry name" value="Cellulase"/>
    <property type="match status" value="1"/>
</dbReference>